<evidence type="ECO:0000256" key="1">
    <source>
        <dbReference type="ARBA" id="ARBA00004370"/>
    </source>
</evidence>
<keyword evidence="8" id="KW-1185">Reference proteome</keyword>
<dbReference type="InterPro" id="IPR007593">
    <property type="entry name" value="CD225/Dispanin_fam"/>
</dbReference>
<dbReference type="Pfam" id="PF14237">
    <property type="entry name" value="GYF_2"/>
    <property type="match status" value="1"/>
</dbReference>
<dbReference type="STRING" id="390640.SAMN04488034_102534"/>
<dbReference type="AlphaFoldDB" id="A0A1H5M336"/>
<sequence>MKNYYYSDGLTTHGPFSLEELRAKKLSRNAMVRVESSEKWLPAEQFPELEGSFGEEPVAASPIYSRETANVPMPRTWFVESILVTIFCCLPFGIAGIVNAARVETKYNCGDIAGAQRSSEEAGKWTQIGFWIAVAGFVIYLAFLAVVFALDRY</sequence>
<organism evidence="7 8">
    <name type="scientific">Salinimicrobium catena</name>
    <dbReference type="NCBI Taxonomy" id="390640"/>
    <lineage>
        <taxon>Bacteria</taxon>
        <taxon>Pseudomonadati</taxon>
        <taxon>Bacteroidota</taxon>
        <taxon>Flavobacteriia</taxon>
        <taxon>Flavobacteriales</taxon>
        <taxon>Flavobacteriaceae</taxon>
        <taxon>Salinimicrobium</taxon>
    </lineage>
</organism>
<evidence type="ECO:0000313" key="7">
    <source>
        <dbReference type="EMBL" id="SEE83674.1"/>
    </source>
</evidence>
<keyword evidence="3 5" id="KW-1133">Transmembrane helix</keyword>
<dbReference type="RefSeq" id="WP_176763444.1">
    <property type="nucleotide sequence ID" value="NZ_FNGG01000002.1"/>
</dbReference>
<dbReference type="Proteomes" id="UP000199448">
    <property type="component" value="Unassembled WGS sequence"/>
</dbReference>
<name>A0A1H5M336_9FLAO</name>
<protein>
    <submittedName>
        <fullName evidence="7">Interferon-induced transmembrane protein</fullName>
    </submittedName>
</protein>
<evidence type="ECO:0000256" key="3">
    <source>
        <dbReference type="ARBA" id="ARBA00022989"/>
    </source>
</evidence>
<dbReference type="EMBL" id="FNUG01000002">
    <property type="protein sequence ID" value="SEE83674.1"/>
    <property type="molecule type" value="Genomic_DNA"/>
</dbReference>
<reference evidence="7 8" key="1">
    <citation type="submission" date="2016-10" db="EMBL/GenBank/DDBJ databases">
        <authorList>
            <person name="de Groot N.N."/>
        </authorList>
    </citation>
    <scope>NUCLEOTIDE SEQUENCE [LARGE SCALE GENOMIC DNA]</scope>
    <source>
        <strain evidence="7 8">DSM 23553</strain>
    </source>
</reference>
<feature type="transmembrane region" description="Helical" evidence="5">
    <location>
        <begin position="128"/>
        <end position="150"/>
    </location>
</feature>
<evidence type="ECO:0000256" key="5">
    <source>
        <dbReference type="SAM" id="Phobius"/>
    </source>
</evidence>
<keyword evidence="4 5" id="KW-0472">Membrane</keyword>
<evidence type="ECO:0000259" key="6">
    <source>
        <dbReference type="Pfam" id="PF14237"/>
    </source>
</evidence>
<gene>
    <name evidence="7" type="ORF">SAMN04488034_102534</name>
</gene>
<proteinExistence type="predicted"/>
<feature type="domain" description="GYF" evidence="6">
    <location>
        <begin position="4"/>
        <end position="49"/>
    </location>
</feature>
<dbReference type="InterPro" id="IPR025640">
    <property type="entry name" value="GYF_2"/>
</dbReference>
<accession>A0A1H5M336</accession>
<evidence type="ECO:0000256" key="4">
    <source>
        <dbReference type="ARBA" id="ARBA00023136"/>
    </source>
</evidence>
<dbReference type="PANTHER" id="PTHR14948:SF44">
    <property type="entry name" value="PROLINE-RICH TRANSMEMBRANE PROTEIN 1-LIKE"/>
    <property type="match status" value="1"/>
</dbReference>
<comment type="subcellular location">
    <subcellularLocation>
        <location evidence="1">Membrane</location>
    </subcellularLocation>
</comment>
<feature type="transmembrane region" description="Helical" evidence="5">
    <location>
        <begin position="77"/>
        <end position="98"/>
    </location>
</feature>
<dbReference type="Pfam" id="PF04505">
    <property type="entry name" value="CD225"/>
    <property type="match status" value="1"/>
</dbReference>
<dbReference type="GO" id="GO:0016020">
    <property type="term" value="C:membrane"/>
    <property type="evidence" value="ECO:0007669"/>
    <property type="project" value="UniProtKB-SubCell"/>
</dbReference>
<dbReference type="InterPro" id="IPR051423">
    <property type="entry name" value="CD225/Dispanin"/>
</dbReference>
<keyword evidence="2 5" id="KW-0812">Transmembrane</keyword>
<evidence type="ECO:0000256" key="2">
    <source>
        <dbReference type="ARBA" id="ARBA00022692"/>
    </source>
</evidence>
<evidence type="ECO:0000313" key="8">
    <source>
        <dbReference type="Proteomes" id="UP000199448"/>
    </source>
</evidence>
<dbReference type="PANTHER" id="PTHR14948">
    <property type="entry name" value="NG5"/>
    <property type="match status" value="1"/>
</dbReference>